<keyword evidence="2" id="KW-1185">Reference proteome</keyword>
<organism evidence="1 2">
    <name type="scientific">Brevundimonas basaltis</name>
    <dbReference type="NCBI Taxonomy" id="472166"/>
    <lineage>
        <taxon>Bacteria</taxon>
        <taxon>Pseudomonadati</taxon>
        <taxon>Pseudomonadota</taxon>
        <taxon>Alphaproteobacteria</taxon>
        <taxon>Caulobacterales</taxon>
        <taxon>Caulobacteraceae</taxon>
        <taxon>Brevundimonas</taxon>
    </lineage>
</organism>
<proteinExistence type="predicted"/>
<dbReference type="EMBL" id="JACHFZ010000003">
    <property type="protein sequence ID" value="MBB5292216.1"/>
    <property type="molecule type" value="Genomic_DNA"/>
</dbReference>
<protein>
    <submittedName>
        <fullName evidence="1">Uncharacterized protein</fullName>
    </submittedName>
</protein>
<dbReference type="AlphaFoldDB" id="A0A7W8MHP4"/>
<evidence type="ECO:0000313" key="2">
    <source>
        <dbReference type="Proteomes" id="UP000566663"/>
    </source>
</evidence>
<sequence length="35" mass="3808">MLNWRRPFGGRRGVVAPEIKDSRTGPLIALTGKTG</sequence>
<accession>A0A7W8MHP4</accession>
<name>A0A7W8MHP4_9CAUL</name>
<comment type="caution">
    <text evidence="1">The sequence shown here is derived from an EMBL/GenBank/DDBJ whole genome shotgun (WGS) entry which is preliminary data.</text>
</comment>
<gene>
    <name evidence="1" type="ORF">HNQ67_001736</name>
</gene>
<reference evidence="1 2" key="1">
    <citation type="submission" date="2020-08" db="EMBL/GenBank/DDBJ databases">
        <title>Genomic Encyclopedia of Type Strains, Phase IV (KMG-IV): sequencing the most valuable type-strain genomes for metagenomic binning, comparative biology and taxonomic classification.</title>
        <authorList>
            <person name="Goeker M."/>
        </authorList>
    </citation>
    <scope>NUCLEOTIDE SEQUENCE [LARGE SCALE GENOMIC DNA]</scope>
    <source>
        <strain evidence="1 2">DSM 25335</strain>
    </source>
</reference>
<dbReference type="Proteomes" id="UP000566663">
    <property type="component" value="Unassembled WGS sequence"/>
</dbReference>
<evidence type="ECO:0000313" key="1">
    <source>
        <dbReference type="EMBL" id="MBB5292216.1"/>
    </source>
</evidence>